<evidence type="ECO:0000313" key="5">
    <source>
        <dbReference type="Proteomes" id="UP000237271"/>
    </source>
</evidence>
<organism evidence="4 5">
    <name type="scientific">Phytophthora palmivora</name>
    <dbReference type="NCBI Taxonomy" id="4796"/>
    <lineage>
        <taxon>Eukaryota</taxon>
        <taxon>Sar</taxon>
        <taxon>Stramenopiles</taxon>
        <taxon>Oomycota</taxon>
        <taxon>Peronosporomycetes</taxon>
        <taxon>Peronosporales</taxon>
        <taxon>Peronosporaceae</taxon>
        <taxon>Phytophthora</taxon>
    </lineage>
</organism>
<keyword evidence="1" id="KW-0863">Zinc-finger</keyword>
<name>A0A2P4X4B5_9STRA</name>
<dbReference type="GO" id="GO:0003676">
    <property type="term" value="F:nucleic acid binding"/>
    <property type="evidence" value="ECO:0007669"/>
    <property type="project" value="InterPro"/>
</dbReference>
<reference evidence="4 5" key="1">
    <citation type="journal article" date="2017" name="Genome Biol. Evol.">
        <title>Phytophthora megakarya and P. palmivora, closely related causal agents of cacao black pod rot, underwent increases in genome sizes and gene numbers by different mechanisms.</title>
        <authorList>
            <person name="Ali S.S."/>
            <person name="Shao J."/>
            <person name="Lary D.J."/>
            <person name="Kronmiller B."/>
            <person name="Shen D."/>
            <person name="Strem M.D."/>
            <person name="Amoako-Attah I."/>
            <person name="Akrofi A.Y."/>
            <person name="Begoude B.A."/>
            <person name="Ten Hoopen G.M."/>
            <person name="Coulibaly K."/>
            <person name="Kebe B.I."/>
            <person name="Melnick R.L."/>
            <person name="Guiltinan M.J."/>
            <person name="Tyler B.M."/>
            <person name="Meinhardt L.W."/>
            <person name="Bailey B.A."/>
        </authorList>
    </citation>
    <scope>NUCLEOTIDE SEQUENCE [LARGE SCALE GENOMIC DNA]</scope>
    <source>
        <strain evidence="5">sbr112.9</strain>
    </source>
</reference>
<evidence type="ECO:0000259" key="3">
    <source>
        <dbReference type="PROSITE" id="PS50158"/>
    </source>
</evidence>
<keyword evidence="1" id="KW-0479">Metal-binding</keyword>
<dbReference type="SUPFAM" id="SSF57756">
    <property type="entry name" value="Retrovirus zinc finger-like domains"/>
    <property type="match status" value="1"/>
</dbReference>
<comment type="caution">
    <text evidence="4">The sequence shown here is derived from an EMBL/GenBank/DDBJ whole genome shotgun (WGS) entry which is preliminary data.</text>
</comment>
<feature type="domain" description="CCHC-type" evidence="3">
    <location>
        <begin position="164"/>
        <end position="178"/>
    </location>
</feature>
<feature type="domain" description="CCHC-type" evidence="3">
    <location>
        <begin position="145"/>
        <end position="158"/>
    </location>
</feature>
<dbReference type="GO" id="GO:0008270">
    <property type="term" value="F:zinc ion binding"/>
    <property type="evidence" value="ECO:0007669"/>
    <property type="project" value="UniProtKB-KW"/>
</dbReference>
<dbReference type="OrthoDB" id="8026949at2759"/>
<dbReference type="SMART" id="SM00343">
    <property type="entry name" value="ZnF_C2HC"/>
    <property type="match status" value="2"/>
</dbReference>
<dbReference type="PROSITE" id="PS50158">
    <property type="entry name" value="ZF_CCHC"/>
    <property type="match status" value="2"/>
</dbReference>
<dbReference type="AlphaFoldDB" id="A0A2P4X4B5"/>
<keyword evidence="1" id="KW-0862">Zinc</keyword>
<protein>
    <recommendedName>
        <fullName evidence="3">CCHC-type domain-containing protein</fullName>
    </recommendedName>
</protein>
<sequence>MLSRFAVGRLRVSIASSLSKARAFSTIDSPGDEDKSELSPLERLLQHSQQFQLDNEDEDVPMEQSDSVKSTNRSFGAFKRNTFRRRGNSTRHLELGRLAERQVTRKDTDEIDYDAELETVWDDEQLKQRKFHQALRRGQDRDHVCTNCGERGHRARNCLIPRICGNCGNLGHTAKQCRFRKTPDSIDEFLLQEENLQEKRKKSRRLKKRAVRAFNDPILPRPEGLPTSDFNRRNESLRKELDAELDAYADMLEEKRQKRKQQKEEQENLTKQ</sequence>
<accession>A0A2P4X4B5</accession>
<dbReference type="InterPro" id="IPR036875">
    <property type="entry name" value="Znf_CCHC_sf"/>
</dbReference>
<proteinExistence type="predicted"/>
<dbReference type="Pfam" id="PF00098">
    <property type="entry name" value="zf-CCHC"/>
    <property type="match status" value="1"/>
</dbReference>
<evidence type="ECO:0000313" key="4">
    <source>
        <dbReference type="EMBL" id="POM60388.1"/>
    </source>
</evidence>
<dbReference type="Gene3D" id="4.10.60.10">
    <property type="entry name" value="Zinc finger, CCHC-type"/>
    <property type="match status" value="1"/>
</dbReference>
<dbReference type="InterPro" id="IPR001878">
    <property type="entry name" value="Znf_CCHC"/>
</dbReference>
<gene>
    <name evidence="4" type="ORF">PHPALM_30760</name>
</gene>
<evidence type="ECO:0000256" key="2">
    <source>
        <dbReference type="SAM" id="MobiDB-lite"/>
    </source>
</evidence>
<dbReference type="EMBL" id="NCKW01016879">
    <property type="protein sequence ID" value="POM60388.1"/>
    <property type="molecule type" value="Genomic_DNA"/>
</dbReference>
<feature type="region of interest" description="Disordered" evidence="2">
    <location>
        <begin position="217"/>
        <end position="236"/>
    </location>
</feature>
<keyword evidence="5" id="KW-1185">Reference proteome</keyword>
<evidence type="ECO:0000256" key="1">
    <source>
        <dbReference type="PROSITE-ProRule" id="PRU00047"/>
    </source>
</evidence>
<dbReference type="Proteomes" id="UP000237271">
    <property type="component" value="Unassembled WGS sequence"/>
</dbReference>